<feature type="compositionally biased region" description="Basic and acidic residues" evidence="1">
    <location>
        <begin position="510"/>
        <end position="520"/>
    </location>
</feature>
<dbReference type="InterPro" id="IPR036691">
    <property type="entry name" value="Endo/exonu/phosph_ase_sf"/>
</dbReference>
<dbReference type="OrthoDB" id="6351118at2759"/>
<name>A0A3R7PKL4_PENVA</name>
<reference evidence="3 4" key="1">
    <citation type="submission" date="2018-04" db="EMBL/GenBank/DDBJ databases">
        <authorList>
            <person name="Zhang X."/>
            <person name="Yuan J."/>
            <person name="Li F."/>
            <person name="Xiang J."/>
        </authorList>
    </citation>
    <scope>NUCLEOTIDE SEQUENCE [LARGE SCALE GENOMIC DNA]</scope>
    <source>
        <tissue evidence="3">Muscle</tissue>
    </source>
</reference>
<evidence type="ECO:0000259" key="2">
    <source>
        <dbReference type="Pfam" id="PF03372"/>
    </source>
</evidence>
<dbReference type="InterPro" id="IPR005135">
    <property type="entry name" value="Endo/exonuclease/phosphatase"/>
</dbReference>
<gene>
    <name evidence="3" type="ORF">C7M84_012192</name>
</gene>
<dbReference type="PANTHER" id="PTHR33776">
    <property type="entry name" value="ENDO/EXONUCLEASE/PHOSPHATASE DOMAIN-CONTAINING PROTEIN"/>
    <property type="match status" value="1"/>
</dbReference>
<feature type="region of interest" description="Disordered" evidence="1">
    <location>
        <begin position="426"/>
        <end position="520"/>
    </location>
</feature>
<dbReference type="Gene3D" id="3.60.10.10">
    <property type="entry name" value="Endonuclease/exonuclease/phosphatase"/>
    <property type="match status" value="1"/>
</dbReference>
<dbReference type="SUPFAM" id="SSF56219">
    <property type="entry name" value="DNase I-like"/>
    <property type="match status" value="1"/>
</dbReference>
<dbReference type="Pfam" id="PF03372">
    <property type="entry name" value="Exo_endo_phos"/>
    <property type="match status" value="1"/>
</dbReference>
<protein>
    <recommendedName>
        <fullName evidence="2">Endonuclease/exonuclease/phosphatase domain-containing protein</fullName>
    </recommendedName>
</protein>
<reference evidence="3 4" key="2">
    <citation type="submission" date="2019-01" db="EMBL/GenBank/DDBJ databases">
        <title>The decoding of complex shrimp genome reveals the adaptation for benthos swimmer, frequently molting mechanism and breeding impact on genome.</title>
        <authorList>
            <person name="Sun Y."/>
            <person name="Gao Y."/>
            <person name="Yu Y."/>
        </authorList>
    </citation>
    <scope>NUCLEOTIDE SEQUENCE [LARGE SCALE GENOMIC DNA]</scope>
    <source>
        <tissue evidence="3">Muscle</tissue>
    </source>
</reference>
<evidence type="ECO:0000313" key="3">
    <source>
        <dbReference type="EMBL" id="ROT69604.1"/>
    </source>
</evidence>
<feature type="compositionally biased region" description="Pro residues" evidence="1">
    <location>
        <begin position="490"/>
        <end position="506"/>
    </location>
</feature>
<dbReference type="EMBL" id="QCYY01002546">
    <property type="protein sequence ID" value="ROT69604.1"/>
    <property type="molecule type" value="Genomic_DNA"/>
</dbReference>
<dbReference type="PANTHER" id="PTHR33776:SF3">
    <property type="entry name" value="PHD-TYPE DOMAIN-CONTAINING PROTEIN"/>
    <property type="match status" value="1"/>
</dbReference>
<feature type="domain" description="Endonuclease/exonuclease/phosphatase" evidence="2">
    <location>
        <begin position="14"/>
        <end position="211"/>
    </location>
</feature>
<keyword evidence="4" id="KW-1185">Reference proteome</keyword>
<proteinExistence type="predicted"/>
<evidence type="ECO:0000313" key="4">
    <source>
        <dbReference type="Proteomes" id="UP000283509"/>
    </source>
</evidence>
<comment type="caution">
    <text evidence="3">The sequence shown here is derived from an EMBL/GenBank/DDBJ whole genome shotgun (WGS) entry which is preliminary data.</text>
</comment>
<sequence>MPGRKSRDQLTIVSANVRGLLTNIGDLVNSHVIPRTPDIVATVETFMNESVPDNFGHMKGYTRWHRRDRTHGTFGGVAVSFHKSLSVQPLDVDLPNHLEIMFFKIWAQHQTVLLCVCYRPQWQGSEPIVFLQTHLDELLQLHTCNHVIIVGDMNQHLVARSFEELLTVHGLFNHVDFPTHISGSSLDPVVSDLPDSVVTCSPLSAVGSSDHMAILTLIQITPQRDAAVTRTNWLWGKADWNGLCNALQQEPWNSILTIARKAAWKLNCVRRIAHLLDSQGIYTLYAAQVRSLMEYAPLTWSSCPPSYLGLLDKIQQRAQRLICLKAPPDQSSPLMQPLQQRRDVAGLCVIYKTHKQSAPHLTALRQPWSQPHGHATRVAATGDDQLVVPFARTETFLRSFLPRYTRMWNHLVQQTQLHRTTSLHTFKSAPSPRFQPLYPPPPPGLNPPPLVPLPSSALPPPPPPSPAPPPHLQLPSPFPQPPTFKSLSPFPHPPQLQLPSPFPPLPSALSHHDPEWKVGR</sequence>
<dbReference type="PRINTS" id="PR01217">
    <property type="entry name" value="PRICHEXTENSN"/>
</dbReference>
<feature type="compositionally biased region" description="Pro residues" evidence="1">
    <location>
        <begin position="437"/>
        <end position="482"/>
    </location>
</feature>
<organism evidence="3 4">
    <name type="scientific">Penaeus vannamei</name>
    <name type="common">Whiteleg shrimp</name>
    <name type="synonym">Litopenaeus vannamei</name>
    <dbReference type="NCBI Taxonomy" id="6689"/>
    <lineage>
        <taxon>Eukaryota</taxon>
        <taxon>Metazoa</taxon>
        <taxon>Ecdysozoa</taxon>
        <taxon>Arthropoda</taxon>
        <taxon>Crustacea</taxon>
        <taxon>Multicrustacea</taxon>
        <taxon>Malacostraca</taxon>
        <taxon>Eumalacostraca</taxon>
        <taxon>Eucarida</taxon>
        <taxon>Decapoda</taxon>
        <taxon>Dendrobranchiata</taxon>
        <taxon>Penaeoidea</taxon>
        <taxon>Penaeidae</taxon>
        <taxon>Penaeus</taxon>
    </lineage>
</organism>
<dbReference type="AlphaFoldDB" id="A0A3R7PKL4"/>
<evidence type="ECO:0000256" key="1">
    <source>
        <dbReference type="SAM" id="MobiDB-lite"/>
    </source>
</evidence>
<dbReference type="Proteomes" id="UP000283509">
    <property type="component" value="Unassembled WGS sequence"/>
</dbReference>
<accession>A0A3R7PKL4</accession>
<dbReference type="GO" id="GO:0003824">
    <property type="term" value="F:catalytic activity"/>
    <property type="evidence" value="ECO:0007669"/>
    <property type="project" value="InterPro"/>
</dbReference>